<dbReference type="AlphaFoldDB" id="A0A382AGL1"/>
<reference evidence="1" key="1">
    <citation type="submission" date="2018-05" db="EMBL/GenBank/DDBJ databases">
        <authorList>
            <person name="Lanie J.A."/>
            <person name="Ng W.-L."/>
            <person name="Kazmierczak K.M."/>
            <person name="Andrzejewski T.M."/>
            <person name="Davidsen T.M."/>
            <person name="Wayne K.J."/>
            <person name="Tettelin H."/>
            <person name="Glass J.I."/>
            <person name="Rusch D."/>
            <person name="Podicherti R."/>
            <person name="Tsui H.-C.T."/>
            <person name="Winkler M.E."/>
        </authorList>
    </citation>
    <scope>NUCLEOTIDE SEQUENCE</scope>
</reference>
<accession>A0A382AGL1</accession>
<evidence type="ECO:0000313" key="1">
    <source>
        <dbReference type="EMBL" id="SVB00262.1"/>
    </source>
</evidence>
<evidence type="ECO:0008006" key="2">
    <source>
        <dbReference type="Google" id="ProtNLM"/>
    </source>
</evidence>
<sequence length="157" mass="18153">MKKLIIVLAAFVILVGENLSETFVTFSGKILNPNGNEIIIQGKEFTKKIELLGDGSFSDTLRIPAEQYFYSFSDGNEYTSLFLRNGYNLNLNLNTLEFDESIRYTGKGSVNNNYLAQKYLLQEQVYSDEFIFNLRQRAFKEKITQIEKEFIELCQNL</sequence>
<proteinExistence type="predicted"/>
<feature type="non-terminal residue" evidence="1">
    <location>
        <position position="157"/>
    </location>
</feature>
<dbReference type="EMBL" id="UINC01025170">
    <property type="protein sequence ID" value="SVB00262.1"/>
    <property type="molecule type" value="Genomic_DNA"/>
</dbReference>
<protein>
    <recommendedName>
        <fullName evidence="2">DUF4369 domain-containing protein</fullName>
    </recommendedName>
</protein>
<gene>
    <name evidence="1" type="ORF">METZ01_LOCUS153116</name>
</gene>
<name>A0A382AGL1_9ZZZZ</name>
<organism evidence="1">
    <name type="scientific">marine metagenome</name>
    <dbReference type="NCBI Taxonomy" id="408172"/>
    <lineage>
        <taxon>unclassified sequences</taxon>
        <taxon>metagenomes</taxon>
        <taxon>ecological metagenomes</taxon>
    </lineage>
</organism>